<dbReference type="PROSITE" id="PS00041">
    <property type="entry name" value="HTH_ARAC_FAMILY_1"/>
    <property type="match status" value="1"/>
</dbReference>
<feature type="transmembrane region" description="Helical" evidence="9">
    <location>
        <begin position="382"/>
        <end position="401"/>
    </location>
</feature>
<dbReference type="Gene3D" id="3.30.565.10">
    <property type="entry name" value="Histidine kinase-like ATPase, C-terminal domain"/>
    <property type="match status" value="1"/>
</dbReference>
<keyword evidence="4" id="KW-0805">Transcription regulation</keyword>
<keyword evidence="9" id="KW-1133">Transmembrane helix</keyword>
<dbReference type="InterPro" id="IPR005467">
    <property type="entry name" value="His_kinase_dom"/>
</dbReference>
<dbReference type="InterPro" id="IPR004358">
    <property type="entry name" value="Sig_transdc_His_kin-like_C"/>
</dbReference>
<dbReference type="CDD" id="cd16922">
    <property type="entry name" value="HATPase_EvgS-ArcB-TorS-like"/>
    <property type="match status" value="1"/>
</dbReference>
<dbReference type="InterPro" id="IPR036097">
    <property type="entry name" value="HisK_dim/P_sf"/>
</dbReference>
<dbReference type="Gene3D" id="3.40.50.2300">
    <property type="match status" value="1"/>
</dbReference>
<evidence type="ECO:0000313" key="14">
    <source>
        <dbReference type="EMBL" id="MFD2937398.1"/>
    </source>
</evidence>
<protein>
    <recommendedName>
        <fullName evidence="2">histidine kinase</fullName>
        <ecNumber evidence="2">2.7.13.3</ecNumber>
    </recommendedName>
</protein>
<dbReference type="Gene3D" id="1.10.287.130">
    <property type="match status" value="1"/>
</dbReference>
<feature type="domain" description="HTH araC/xylS-type" evidence="11">
    <location>
        <begin position="860"/>
        <end position="959"/>
    </location>
</feature>
<keyword evidence="10" id="KW-0732">Signal</keyword>
<dbReference type="SUPFAM" id="SSF47384">
    <property type="entry name" value="Homodimeric domain of signal transducing histidine kinase"/>
    <property type="match status" value="1"/>
</dbReference>
<dbReference type="SUPFAM" id="SSF52172">
    <property type="entry name" value="CheY-like"/>
    <property type="match status" value="1"/>
</dbReference>
<evidence type="ECO:0000259" key="11">
    <source>
        <dbReference type="PROSITE" id="PS01124"/>
    </source>
</evidence>
<dbReference type="PROSITE" id="PS50110">
    <property type="entry name" value="RESPONSE_REGULATORY"/>
    <property type="match status" value="1"/>
</dbReference>
<evidence type="ECO:0000259" key="13">
    <source>
        <dbReference type="PROSITE" id="PS50110"/>
    </source>
</evidence>
<keyword evidence="15" id="KW-1185">Reference proteome</keyword>
<feature type="compositionally biased region" description="Low complexity" evidence="8">
    <location>
        <begin position="687"/>
        <end position="696"/>
    </location>
</feature>
<evidence type="ECO:0000313" key="15">
    <source>
        <dbReference type="Proteomes" id="UP001597512"/>
    </source>
</evidence>
<feature type="transmembrane region" description="Helical" evidence="9">
    <location>
        <begin position="200"/>
        <end position="218"/>
    </location>
</feature>
<dbReference type="SMART" id="SM00448">
    <property type="entry name" value="REC"/>
    <property type="match status" value="1"/>
</dbReference>
<dbReference type="InterPro" id="IPR018060">
    <property type="entry name" value="HTH_AraC"/>
</dbReference>
<feature type="chain" id="PRO_5045183446" description="histidine kinase" evidence="10">
    <location>
        <begin position="21"/>
        <end position="967"/>
    </location>
</feature>
<keyword evidence="14" id="KW-0547">Nucleotide-binding</keyword>
<evidence type="ECO:0000256" key="2">
    <source>
        <dbReference type="ARBA" id="ARBA00012438"/>
    </source>
</evidence>
<dbReference type="SMART" id="SM00388">
    <property type="entry name" value="HisKA"/>
    <property type="match status" value="1"/>
</dbReference>
<evidence type="ECO:0000256" key="9">
    <source>
        <dbReference type="SAM" id="Phobius"/>
    </source>
</evidence>
<gene>
    <name evidence="14" type="ORF">ACFS25_26735</name>
</gene>
<dbReference type="EMBL" id="JBHUOM010000027">
    <property type="protein sequence ID" value="MFD2937398.1"/>
    <property type="molecule type" value="Genomic_DNA"/>
</dbReference>
<dbReference type="InterPro" id="IPR003594">
    <property type="entry name" value="HATPase_dom"/>
</dbReference>
<dbReference type="EC" id="2.7.13.3" evidence="2"/>
<feature type="transmembrane region" description="Helical" evidence="9">
    <location>
        <begin position="291"/>
        <end position="310"/>
    </location>
</feature>
<keyword evidence="14" id="KW-0067">ATP-binding</keyword>
<dbReference type="SMART" id="SM00387">
    <property type="entry name" value="HATPase_c"/>
    <property type="match status" value="1"/>
</dbReference>
<evidence type="ECO:0000256" key="1">
    <source>
        <dbReference type="ARBA" id="ARBA00000085"/>
    </source>
</evidence>
<feature type="transmembrane region" description="Helical" evidence="9">
    <location>
        <begin position="230"/>
        <end position="248"/>
    </location>
</feature>
<sequence length="967" mass="108766">MKTNFFVLLLLLLLVSRSWAQTGVNPVKSLPPEGINLQEGWRFQSGDDPKWANADFPDQSWPIMKLTRDINDPSPLNAVPMGWLRLRFSTDSTWLKEPLALVIQQVGASEIYLNGQLLHRWGVVSADPDKVIAFDPLWKPIPFPLCKTGEQLLAVRFARQPGIHYTTVFEIENPPFWIQLKRQEAADTFYQQWLVVTERLHVFLISACGILAILHLAFYRFDPRRKANLYFGLWAVLLLLGNALQRTIQVATHLVSDKFYVANLANSFYQLGNLLLMLALYQLLEQRKDKFYWALVAWIVAGLLLNVSIYDWGWKVGGVLCGIACQLNLARIAWLAIRRQKEGAWIIGLGAIGYLLFFLAFFLPGMWSTDLLNVEIANRRNILFILSTLSIPVATSIYLGLDFALLSRALEQQLIEVNALSRQALIQEKQTQALQELDTLKSRFFANLSHEFRTPLSIIKGSVEKLDQQDEPGSRRRSDYQLIDRSASRLLQLINQLLDLSRLEAGKLVLHPKAGELTHFLQLMAGSFASLFESKGITYHYTVSLQPAWVQMDSDKLEQIISNLLSNAYKFTPTKGQVRFSASVEPEQTGTCELQLIVEDTGIGIAEQQLPRIFDRFYQVDDSTTRSYEGTGIGLALVNELVELHNGHIQVESTLGSGTTFRIHLPLEIVPAGERPGQKGPELEIPVSEPSIPPSSKMEDPHQTGKRTRHSGQLLIVEDNGDLRQFLVSQLSKTYGVSAAENGLDGYQTAIKTIPDLIISDVMMPGLDGMNLCQRLKTDERTSHIPIILLTARADMDSKLKGLETGADDYISKPFALDELQVRVRNLLEGRKKLQERFSRQITLHPTELVVTTLDEQFLQKALAVTEANLANVAFDVDGFSREMGLSRTQLHRKLTALTEQSPNEFIRSIRLQRAASLLKQQQGNVADVAYQVGFSSPNYFTKCFRDVYGQTPTEYVSGGVASGKKT</sequence>
<comment type="caution">
    <text evidence="14">The sequence shown here is derived from an EMBL/GenBank/DDBJ whole genome shotgun (WGS) entry which is preliminary data.</text>
</comment>
<evidence type="ECO:0000256" key="10">
    <source>
        <dbReference type="SAM" id="SignalP"/>
    </source>
</evidence>
<evidence type="ECO:0000259" key="12">
    <source>
        <dbReference type="PROSITE" id="PS50109"/>
    </source>
</evidence>
<feature type="modified residue" description="4-aspartylphosphate" evidence="7">
    <location>
        <position position="761"/>
    </location>
</feature>
<evidence type="ECO:0000256" key="6">
    <source>
        <dbReference type="ARBA" id="ARBA00023163"/>
    </source>
</evidence>
<keyword evidence="9" id="KW-0472">Membrane</keyword>
<dbReference type="PRINTS" id="PR00344">
    <property type="entry name" value="BCTRLSENSOR"/>
</dbReference>
<dbReference type="InterPro" id="IPR036890">
    <property type="entry name" value="HATPase_C_sf"/>
</dbReference>
<keyword evidence="9" id="KW-0812">Transmembrane</keyword>
<feature type="transmembrane region" description="Helical" evidence="9">
    <location>
        <begin position="268"/>
        <end position="284"/>
    </location>
</feature>
<evidence type="ECO:0000256" key="4">
    <source>
        <dbReference type="ARBA" id="ARBA00023015"/>
    </source>
</evidence>
<dbReference type="Gene3D" id="1.10.10.60">
    <property type="entry name" value="Homeodomain-like"/>
    <property type="match status" value="1"/>
</dbReference>
<dbReference type="SUPFAM" id="SSF49785">
    <property type="entry name" value="Galactose-binding domain-like"/>
    <property type="match status" value="1"/>
</dbReference>
<evidence type="ECO:0000256" key="8">
    <source>
        <dbReference type="SAM" id="MobiDB-lite"/>
    </source>
</evidence>
<dbReference type="InterPro" id="IPR001789">
    <property type="entry name" value="Sig_transdc_resp-reg_receiver"/>
</dbReference>
<dbReference type="InterPro" id="IPR003661">
    <property type="entry name" value="HisK_dim/P_dom"/>
</dbReference>
<dbReference type="SUPFAM" id="SSF55874">
    <property type="entry name" value="ATPase domain of HSP90 chaperone/DNA topoisomerase II/histidine kinase"/>
    <property type="match status" value="1"/>
</dbReference>
<dbReference type="PANTHER" id="PTHR43547:SF2">
    <property type="entry name" value="HYBRID SIGNAL TRANSDUCTION HISTIDINE KINASE C"/>
    <property type="match status" value="1"/>
</dbReference>
<dbReference type="Pfam" id="PF02518">
    <property type="entry name" value="HATPase_c"/>
    <property type="match status" value="1"/>
</dbReference>
<dbReference type="Proteomes" id="UP001597512">
    <property type="component" value="Unassembled WGS sequence"/>
</dbReference>
<name>A0ABW6ASK7_9BACT</name>
<dbReference type="GO" id="GO:0005524">
    <property type="term" value="F:ATP binding"/>
    <property type="evidence" value="ECO:0007669"/>
    <property type="project" value="UniProtKB-KW"/>
</dbReference>
<dbReference type="SUPFAM" id="SSF46689">
    <property type="entry name" value="Homeodomain-like"/>
    <property type="match status" value="1"/>
</dbReference>
<reference evidence="15" key="1">
    <citation type="journal article" date="2019" name="Int. J. Syst. Evol. Microbiol.">
        <title>The Global Catalogue of Microorganisms (GCM) 10K type strain sequencing project: providing services to taxonomists for standard genome sequencing and annotation.</title>
        <authorList>
            <consortium name="The Broad Institute Genomics Platform"/>
            <consortium name="The Broad Institute Genome Sequencing Center for Infectious Disease"/>
            <person name="Wu L."/>
            <person name="Ma J."/>
        </authorList>
    </citation>
    <scope>NUCLEOTIDE SEQUENCE [LARGE SCALE GENOMIC DNA]</scope>
    <source>
        <strain evidence="15">KCTC 52490</strain>
    </source>
</reference>
<feature type="region of interest" description="Disordered" evidence="8">
    <location>
        <begin position="687"/>
        <end position="709"/>
    </location>
</feature>
<feature type="domain" description="Histidine kinase" evidence="12">
    <location>
        <begin position="447"/>
        <end position="669"/>
    </location>
</feature>
<dbReference type="RefSeq" id="WP_381507383.1">
    <property type="nucleotide sequence ID" value="NZ_JBHUOM010000027.1"/>
</dbReference>
<evidence type="ECO:0000256" key="3">
    <source>
        <dbReference type="ARBA" id="ARBA00022553"/>
    </source>
</evidence>
<comment type="catalytic activity">
    <reaction evidence="1">
        <text>ATP + protein L-histidine = ADP + protein N-phospho-L-histidine.</text>
        <dbReference type="EC" id="2.7.13.3"/>
    </reaction>
</comment>
<dbReference type="Pfam" id="PF00072">
    <property type="entry name" value="Response_reg"/>
    <property type="match status" value="1"/>
</dbReference>
<evidence type="ECO:0000256" key="5">
    <source>
        <dbReference type="ARBA" id="ARBA00023125"/>
    </source>
</evidence>
<dbReference type="PROSITE" id="PS01124">
    <property type="entry name" value="HTH_ARAC_FAMILY_2"/>
    <property type="match status" value="1"/>
</dbReference>
<dbReference type="PROSITE" id="PS50109">
    <property type="entry name" value="HIS_KIN"/>
    <property type="match status" value="1"/>
</dbReference>
<dbReference type="InterPro" id="IPR018062">
    <property type="entry name" value="HTH_AraC-typ_CS"/>
</dbReference>
<keyword evidence="5" id="KW-0238">DNA-binding</keyword>
<dbReference type="Pfam" id="PF12833">
    <property type="entry name" value="HTH_18"/>
    <property type="match status" value="1"/>
</dbReference>
<feature type="signal peptide" evidence="10">
    <location>
        <begin position="1"/>
        <end position="20"/>
    </location>
</feature>
<evidence type="ECO:0000256" key="7">
    <source>
        <dbReference type="PROSITE-ProRule" id="PRU00169"/>
    </source>
</evidence>
<dbReference type="SMART" id="SM00342">
    <property type="entry name" value="HTH_ARAC"/>
    <property type="match status" value="1"/>
</dbReference>
<dbReference type="Gene3D" id="2.60.120.260">
    <property type="entry name" value="Galactose-binding domain-like"/>
    <property type="match status" value="1"/>
</dbReference>
<feature type="domain" description="Response regulatory" evidence="13">
    <location>
        <begin position="713"/>
        <end position="828"/>
    </location>
</feature>
<dbReference type="PANTHER" id="PTHR43547">
    <property type="entry name" value="TWO-COMPONENT HISTIDINE KINASE"/>
    <property type="match status" value="1"/>
</dbReference>
<keyword evidence="6" id="KW-0804">Transcription</keyword>
<proteinExistence type="predicted"/>
<keyword evidence="3 7" id="KW-0597">Phosphoprotein</keyword>
<dbReference type="Pfam" id="PF00512">
    <property type="entry name" value="HisKA"/>
    <property type="match status" value="1"/>
</dbReference>
<dbReference type="InterPro" id="IPR008979">
    <property type="entry name" value="Galactose-bd-like_sf"/>
</dbReference>
<accession>A0ABW6ASK7</accession>
<organism evidence="14 15">
    <name type="scientific">Spirosoma flavum</name>
    <dbReference type="NCBI Taxonomy" id="2048557"/>
    <lineage>
        <taxon>Bacteria</taxon>
        <taxon>Pseudomonadati</taxon>
        <taxon>Bacteroidota</taxon>
        <taxon>Cytophagia</taxon>
        <taxon>Cytophagales</taxon>
        <taxon>Cytophagaceae</taxon>
        <taxon>Spirosoma</taxon>
    </lineage>
</organism>
<dbReference type="CDD" id="cd00082">
    <property type="entry name" value="HisKA"/>
    <property type="match status" value="1"/>
</dbReference>
<dbReference type="InterPro" id="IPR011006">
    <property type="entry name" value="CheY-like_superfamily"/>
</dbReference>
<feature type="transmembrane region" description="Helical" evidence="9">
    <location>
        <begin position="344"/>
        <end position="362"/>
    </location>
</feature>
<dbReference type="InterPro" id="IPR009057">
    <property type="entry name" value="Homeodomain-like_sf"/>
</dbReference>